<feature type="non-terminal residue" evidence="2">
    <location>
        <position position="171"/>
    </location>
</feature>
<name>A0A9P4XAV7_9HYPO</name>
<dbReference type="AlphaFoldDB" id="A0A9P4XAV7"/>
<reference evidence="2 3" key="1">
    <citation type="submission" date="2018-06" db="EMBL/GenBank/DDBJ databases">
        <title>Genome analysis of cellulolytic fungus Trichoderma lentiforme CFAM-422.</title>
        <authorList>
            <person name="Steindorff A.S."/>
            <person name="Formighieri E.F."/>
            <person name="Midorikawa G.E.O."/>
            <person name="Tamietti M.S."/>
            <person name="Ramos E.Z."/>
            <person name="Silva A.S."/>
            <person name="Bon E.P.S."/>
            <person name="Mendes T.D."/>
            <person name="Damaso M.C.T."/>
            <person name="Favaro L.C.L."/>
        </authorList>
    </citation>
    <scope>NUCLEOTIDE SEQUENCE [LARGE SCALE GENOMIC DNA]</scope>
    <source>
        <strain evidence="2 3">CFAM-422</strain>
    </source>
</reference>
<keyword evidence="1" id="KW-0539">Nucleus</keyword>
<gene>
    <name evidence="2" type="ORF">CFAM422_008618</name>
</gene>
<evidence type="ECO:0000256" key="1">
    <source>
        <dbReference type="ARBA" id="ARBA00023242"/>
    </source>
</evidence>
<evidence type="ECO:0000313" key="2">
    <source>
        <dbReference type="EMBL" id="KAF3067541.1"/>
    </source>
</evidence>
<keyword evidence="3" id="KW-1185">Reference proteome</keyword>
<sequence length="171" mass="19444">RDTHASLTTRVPIQRIECRRRVFTDSVIFGLHHAALPNPISMVYAILSQSLTNFNHAPEYSRNQWMQASFQDPCMFHVILFAASSHLEVVRGENGNPVTHYHRRQAIKLLSENISASRTVSDTDIATAMYLWHYEANEARIHKEGLLQMVNANGGLRKLGFDGFLSHMITL</sequence>
<dbReference type="Pfam" id="PF11951">
    <property type="entry name" value="Fungal_trans_2"/>
    <property type="match status" value="1"/>
</dbReference>
<organism evidence="2 3">
    <name type="scientific">Trichoderma lentiforme</name>
    <dbReference type="NCBI Taxonomy" id="1567552"/>
    <lineage>
        <taxon>Eukaryota</taxon>
        <taxon>Fungi</taxon>
        <taxon>Dikarya</taxon>
        <taxon>Ascomycota</taxon>
        <taxon>Pezizomycotina</taxon>
        <taxon>Sordariomycetes</taxon>
        <taxon>Hypocreomycetidae</taxon>
        <taxon>Hypocreales</taxon>
        <taxon>Hypocreaceae</taxon>
        <taxon>Trichoderma</taxon>
    </lineage>
</organism>
<dbReference type="InterPro" id="IPR021858">
    <property type="entry name" value="Fun_TF"/>
</dbReference>
<comment type="caution">
    <text evidence="2">The sequence shown here is derived from an EMBL/GenBank/DDBJ whole genome shotgun (WGS) entry which is preliminary data.</text>
</comment>
<dbReference type="PANTHER" id="PTHR37540">
    <property type="entry name" value="TRANSCRIPTION FACTOR (ACR-2), PUTATIVE-RELATED-RELATED"/>
    <property type="match status" value="1"/>
</dbReference>
<dbReference type="EMBL" id="QLNT01000015">
    <property type="protein sequence ID" value="KAF3067541.1"/>
    <property type="molecule type" value="Genomic_DNA"/>
</dbReference>
<accession>A0A9P4XAV7</accession>
<dbReference type="Proteomes" id="UP000801864">
    <property type="component" value="Unassembled WGS sequence"/>
</dbReference>
<evidence type="ECO:0000313" key="3">
    <source>
        <dbReference type="Proteomes" id="UP000801864"/>
    </source>
</evidence>
<proteinExistence type="predicted"/>
<dbReference type="PANTHER" id="PTHR37540:SF5">
    <property type="entry name" value="TRANSCRIPTION FACTOR DOMAIN-CONTAINING PROTEIN"/>
    <property type="match status" value="1"/>
</dbReference>
<protein>
    <submittedName>
        <fullName evidence="2">Uncharacterized protein</fullName>
    </submittedName>
</protein>